<comment type="subcellular location">
    <subcellularLocation>
        <location evidence="2 11">Cytoplasm</location>
    </subcellularLocation>
</comment>
<evidence type="ECO:0000256" key="4">
    <source>
        <dbReference type="ARBA" id="ARBA00022490"/>
    </source>
</evidence>
<dbReference type="GO" id="GO:0141101">
    <property type="term" value="F:tRNA(Ser) (uridine(44)-2'-O-)-methyltransferase activity"/>
    <property type="evidence" value="ECO:0007669"/>
    <property type="project" value="UniProtKB-EC"/>
</dbReference>
<gene>
    <name evidence="13" type="ORF">PMEA_00026034</name>
</gene>
<dbReference type="GO" id="GO:0030488">
    <property type="term" value="P:tRNA methylation"/>
    <property type="evidence" value="ECO:0007669"/>
    <property type="project" value="UniProtKB-UniRule"/>
</dbReference>
<keyword evidence="7 11" id="KW-0949">S-adenosyl-L-methionine</keyword>
<evidence type="ECO:0000256" key="2">
    <source>
        <dbReference type="ARBA" id="ARBA00004496"/>
    </source>
</evidence>
<protein>
    <recommendedName>
        <fullName evidence="11">tRNA (uracil-O(2)-)-methyltransferase</fullName>
        <ecNumber evidence="11">2.1.1.211</ecNumber>
    </recommendedName>
</protein>
<dbReference type="InterPro" id="IPR029063">
    <property type="entry name" value="SAM-dependent_MTases_sf"/>
</dbReference>
<organism evidence="13 14">
    <name type="scientific">Pocillopora meandrina</name>
    <dbReference type="NCBI Taxonomy" id="46732"/>
    <lineage>
        <taxon>Eukaryota</taxon>
        <taxon>Metazoa</taxon>
        <taxon>Cnidaria</taxon>
        <taxon>Anthozoa</taxon>
        <taxon>Hexacorallia</taxon>
        <taxon>Scleractinia</taxon>
        <taxon>Astrocoeniina</taxon>
        <taxon>Pocilloporidae</taxon>
        <taxon>Pocillopora</taxon>
    </lineage>
</organism>
<dbReference type="GO" id="GO:0008270">
    <property type="term" value="F:zinc ion binding"/>
    <property type="evidence" value="ECO:0007669"/>
    <property type="project" value="UniProtKB-KW"/>
</dbReference>
<sequence>MADVDEGFFMEGWRSVHSSVTKADFCRFQDAVNVWIERPNVVNRRVMGALIVKKMFVKRLTGSDLGEFLSLSDAEIKCLFQDTDLEGETWECEGGDDSFDPDDNEVSGCHETQSLSKDSAVRLDGEESVSCIVRKLIPRQAHVELMGAMFELVILEKNKSRVSFCPLSLMAMERGFKSYQDLLEMSKSYSFVYHQPSCKGEHARVSLLLMDSATLSENGRDGILCPTIHWLKDILLPKLCKWAGEAQGSQVSRGSLRLVPLDQYTKIYQRLKQDFGEKFVKMWPESTDPQKFVYEDIAIASYLLVLWKKERYEKNLKQKQSFVDLGCGNGFLVHILSKEGHPGSGIDVRRRKIWDMYGGDTSLQEKAVNPTLPGLFPDVDWLIGNHSDELTPWIPVMAARSSTMARYFLLPCCLFDFNCKFNRKNSKVTQYRDYLDFVYNVGKTCGFQVEEDSLRIPSTKRICHIGRPRTFTENNDDLQIISIKDMIQERGCNLDDEQPPETLRNIPSQNHITPNQHEGRGAVDIQRQHHEHHATDALLCRGRGNTSIQTFATKSYSTFSKQAPTSFQPRAQKESIRNCTTLERSLKEHFVNGVARYLLGLPLSSDDFLSPSSSISEVEKSGKWRKGGTMQIWEAAQLFDKDTLVQLKHECGGLQTLLRNHYHIFKVTGGLVELRDWSQESSCHGAKKANFGKKQRRSQALRKTSLCWFYLHHPDGCPVTAEKCHYAHTTDDLRERPSVEVLNSL</sequence>
<evidence type="ECO:0000256" key="7">
    <source>
        <dbReference type="ARBA" id="ARBA00022691"/>
    </source>
</evidence>
<comment type="function">
    <text evidence="11">Adenosyl-L-methionine (AdoMet)-dependent tRNA (uracil-O(2)-)-methyltransferase.</text>
</comment>
<dbReference type="InterPro" id="IPR011671">
    <property type="entry name" value="tRNA_uracil_MeTrfase"/>
</dbReference>
<reference evidence="13 14" key="1">
    <citation type="submission" date="2022-05" db="EMBL/GenBank/DDBJ databases">
        <authorList>
            <consortium name="Genoscope - CEA"/>
            <person name="William W."/>
        </authorList>
    </citation>
    <scope>NUCLEOTIDE SEQUENCE [LARGE SCALE GENOMIC DNA]</scope>
</reference>
<comment type="caution">
    <text evidence="13">The sequence shown here is derived from an EMBL/GenBank/DDBJ whole genome shotgun (WGS) entry which is preliminary data.</text>
</comment>
<dbReference type="Proteomes" id="UP001159428">
    <property type="component" value="Unassembled WGS sequence"/>
</dbReference>
<feature type="zinc finger region" description="C3H1-type" evidence="10">
    <location>
        <begin position="701"/>
        <end position="731"/>
    </location>
</feature>
<evidence type="ECO:0000256" key="3">
    <source>
        <dbReference type="ARBA" id="ARBA00009056"/>
    </source>
</evidence>
<keyword evidence="8 11" id="KW-0819">tRNA processing</keyword>
<evidence type="ECO:0000256" key="11">
    <source>
        <dbReference type="RuleBase" id="RU368004"/>
    </source>
</evidence>
<keyword evidence="6 11" id="KW-0808">Transferase</keyword>
<dbReference type="PANTHER" id="PTHR21210">
    <property type="entry name" value="TRNA (URACIL-O(2)-)-METHYLTRANSFERASE-RELATED"/>
    <property type="match status" value="1"/>
</dbReference>
<comment type="similarity">
    <text evidence="3 11">Belongs to the TRM44 family.</text>
</comment>
<accession>A0AAU9VXV8</accession>
<evidence type="ECO:0000313" key="14">
    <source>
        <dbReference type="Proteomes" id="UP001159428"/>
    </source>
</evidence>
<keyword evidence="10" id="KW-0862">Zinc</keyword>
<dbReference type="PANTHER" id="PTHR21210:SF0">
    <property type="entry name" value="TRNA (URACIL-O(2)-)-METHYLTRANSFERASE-RELATED"/>
    <property type="match status" value="1"/>
</dbReference>
<dbReference type="InterPro" id="IPR000571">
    <property type="entry name" value="Znf_CCCH"/>
</dbReference>
<feature type="domain" description="C3H1-type" evidence="12">
    <location>
        <begin position="701"/>
        <end position="731"/>
    </location>
</feature>
<keyword evidence="4 11" id="KW-0963">Cytoplasm</keyword>
<dbReference type="EMBL" id="CALNXJ010000005">
    <property type="protein sequence ID" value="CAH3040449.1"/>
    <property type="molecule type" value="Genomic_DNA"/>
</dbReference>
<keyword evidence="14" id="KW-1185">Reference proteome</keyword>
<keyword evidence="5 11" id="KW-0489">Methyltransferase</keyword>
<keyword evidence="10" id="KW-0863">Zinc-finger</keyword>
<evidence type="ECO:0000256" key="5">
    <source>
        <dbReference type="ARBA" id="ARBA00022603"/>
    </source>
</evidence>
<dbReference type="SUPFAM" id="SSF53335">
    <property type="entry name" value="S-adenosyl-L-methionine-dependent methyltransferases"/>
    <property type="match status" value="1"/>
</dbReference>
<dbReference type="AlphaFoldDB" id="A0AAU9VXV8"/>
<evidence type="ECO:0000256" key="6">
    <source>
        <dbReference type="ARBA" id="ARBA00022679"/>
    </source>
</evidence>
<evidence type="ECO:0000256" key="8">
    <source>
        <dbReference type="ARBA" id="ARBA00022694"/>
    </source>
</evidence>
<dbReference type="PROSITE" id="PS50103">
    <property type="entry name" value="ZF_C3H1"/>
    <property type="match status" value="1"/>
</dbReference>
<evidence type="ECO:0000256" key="1">
    <source>
        <dbReference type="ARBA" id="ARBA00002778"/>
    </source>
</evidence>
<evidence type="ECO:0000256" key="9">
    <source>
        <dbReference type="ARBA" id="ARBA00047957"/>
    </source>
</evidence>
<proteinExistence type="inferred from homology"/>
<keyword evidence="10" id="KW-0479">Metal-binding</keyword>
<evidence type="ECO:0000256" key="10">
    <source>
        <dbReference type="PROSITE-ProRule" id="PRU00723"/>
    </source>
</evidence>
<comment type="function">
    <text evidence="1">Probable adenosyl-L-methionine (AdoMet)-dependent tRNA (uracil-O(2)-)-methyltransferase.</text>
</comment>
<comment type="catalytic activity">
    <reaction evidence="9 11">
        <text>uridine(44) in tRNA(Ser) + S-adenosyl-L-methionine = 2'-O-methyluridine(44) in tRNA(Ser) + S-adenosyl-L-homocysteine + H(+)</text>
        <dbReference type="Rhea" id="RHEA:43100"/>
        <dbReference type="Rhea" id="RHEA-COMP:10339"/>
        <dbReference type="Rhea" id="RHEA-COMP:10340"/>
        <dbReference type="ChEBI" id="CHEBI:15378"/>
        <dbReference type="ChEBI" id="CHEBI:57856"/>
        <dbReference type="ChEBI" id="CHEBI:59789"/>
        <dbReference type="ChEBI" id="CHEBI:65315"/>
        <dbReference type="ChEBI" id="CHEBI:74478"/>
        <dbReference type="EC" id="2.1.1.211"/>
    </reaction>
</comment>
<dbReference type="GO" id="GO:0005737">
    <property type="term" value="C:cytoplasm"/>
    <property type="evidence" value="ECO:0007669"/>
    <property type="project" value="UniProtKB-SubCell"/>
</dbReference>
<dbReference type="EC" id="2.1.1.211" evidence="11"/>
<name>A0AAU9VXV8_9CNID</name>
<evidence type="ECO:0000313" key="13">
    <source>
        <dbReference type="EMBL" id="CAH3040449.1"/>
    </source>
</evidence>
<dbReference type="Pfam" id="PF07757">
    <property type="entry name" value="AdoMet_MTase"/>
    <property type="match status" value="1"/>
</dbReference>
<evidence type="ECO:0000259" key="12">
    <source>
        <dbReference type="PROSITE" id="PS50103"/>
    </source>
</evidence>